<evidence type="ECO:0000256" key="1">
    <source>
        <dbReference type="SAM" id="MobiDB-lite"/>
    </source>
</evidence>
<comment type="caution">
    <text evidence="3">The sequence shown here is derived from an EMBL/GenBank/DDBJ whole genome shotgun (WGS) entry which is preliminary data.</text>
</comment>
<keyword evidence="4" id="KW-1185">Reference proteome</keyword>
<dbReference type="OrthoDB" id="8566264at2"/>
<accession>A0A2R5F8H1</accession>
<evidence type="ECO:0008006" key="5">
    <source>
        <dbReference type="Google" id="ProtNLM"/>
    </source>
</evidence>
<feature type="compositionally biased region" description="Basic and acidic residues" evidence="1">
    <location>
        <begin position="53"/>
        <end position="62"/>
    </location>
</feature>
<evidence type="ECO:0000313" key="3">
    <source>
        <dbReference type="EMBL" id="GBG14109.1"/>
    </source>
</evidence>
<feature type="region of interest" description="Disordered" evidence="1">
    <location>
        <begin position="53"/>
        <end position="109"/>
    </location>
</feature>
<dbReference type="AlphaFoldDB" id="A0A2R5F8H1"/>
<feature type="chain" id="PRO_5015353288" description="Low-complexity protein" evidence="2">
    <location>
        <begin position="29"/>
        <end position="109"/>
    </location>
</feature>
<feature type="compositionally biased region" description="Basic and acidic residues" evidence="1">
    <location>
        <begin position="77"/>
        <end position="109"/>
    </location>
</feature>
<protein>
    <recommendedName>
        <fullName evidence="5">Low-complexity protein</fullName>
    </recommendedName>
</protein>
<evidence type="ECO:0000313" key="4">
    <source>
        <dbReference type="Proteomes" id="UP000245081"/>
    </source>
</evidence>
<dbReference type="EMBL" id="BDOQ01000006">
    <property type="protein sequence ID" value="GBG14109.1"/>
    <property type="molecule type" value="Genomic_DNA"/>
</dbReference>
<name>A0A2R5F8H1_9PROT</name>
<sequence length="109" mass="11373">MKVQKKMVAVALGGAVAASLSMAPVAQAEQNPFSMQPLAHGYMVADAEKAMDSADGKMKDGKCSTGKCGSSKKKAMKEKQAEADAKAKEGNCSADKKMKDGNCSSDMKH</sequence>
<organism evidence="3 4">
    <name type="scientific">Novimethylophilus kurashikiensis</name>
    <dbReference type="NCBI Taxonomy" id="1825523"/>
    <lineage>
        <taxon>Bacteria</taxon>
        <taxon>Pseudomonadati</taxon>
        <taxon>Pseudomonadota</taxon>
        <taxon>Betaproteobacteria</taxon>
        <taxon>Nitrosomonadales</taxon>
        <taxon>Methylophilaceae</taxon>
        <taxon>Novimethylophilus</taxon>
    </lineage>
</organism>
<gene>
    <name evidence="3" type="ORF">NMK_1669</name>
</gene>
<evidence type="ECO:0000256" key="2">
    <source>
        <dbReference type="SAM" id="SignalP"/>
    </source>
</evidence>
<dbReference type="RefSeq" id="WP_109015308.1">
    <property type="nucleotide sequence ID" value="NZ_BDOQ01000006.1"/>
</dbReference>
<reference evidence="3 4" key="1">
    <citation type="journal article" date="2018" name="Environ. Microbiol.">
        <title>Isolation and genomic characterization of Novimethylophilus kurashikiensis gen. nov. sp. nov., a new lanthanide-dependent methylotrophic species of Methylophilaceae.</title>
        <authorList>
            <person name="Lv H."/>
            <person name="Sahin N."/>
            <person name="Tani A."/>
        </authorList>
    </citation>
    <scope>NUCLEOTIDE SEQUENCE [LARGE SCALE GENOMIC DNA]</scope>
    <source>
        <strain evidence="3 4">La2-4</strain>
    </source>
</reference>
<dbReference type="Proteomes" id="UP000245081">
    <property type="component" value="Unassembled WGS sequence"/>
</dbReference>
<proteinExistence type="predicted"/>
<keyword evidence="2" id="KW-0732">Signal</keyword>
<feature type="signal peptide" evidence="2">
    <location>
        <begin position="1"/>
        <end position="28"/>
    </location>
</feature>